<dbReference type="Proteomes" id="UP000178121">
    <property type="component" value="Unassembled WGS sequence"/>
</dbReference>
<accession>A0A1G2M9B6</accession>
<reference evidence="6 7" key="1">
    <citation type="journal article" date="2016" name="Nat. Commun.">
        <title>Thousands of microbial genomes shed light on interconnected biogeochemical processes in an aquifer system.</title>
        <authorList>
            <person name="Anantharaman K."/>
            <person name="Brown C.T."/>
            <person name="Hug L.A."/>
            <person name="Sharon I."/>
            <person name="Castelle C.J."/>
            <person name="Probst A.J."/>
            <person name="Thomas B.C."/>
            <person name="Singh A."/>
            <person name="Wilkins M.J."/>
            <person name="Karaoz U."/>
            <person name="Brodie E.L."/>
            <person name="Williams K.H."/>
            <person name="Hubbard S.S."/>
            <person name="Banfield J.F."/>
        </authorList>
    </citation>
    <scope>NUCLEOTIDE SEQUENCE [LARGE SCALE GENOMIC DNA]</scope>
</reference>
<keyword evidence="3" id="KW-0547">Nucleotide-binding</keyword>
<proteinExistence type="inferred from homology"/>
<dbReference type="GO" id="GO:0016887">
    <property type="term" value="F:ATP hydrolysis activity"/>
    <property type="evidence" value="ECO:0007669"/>
    <property type="project" value="InterPro"/>
</dbReference>
<evidence type="ECO:0000256" key="4">
    <source>
        <dbReference type="ARBA" id="ARBA00022840"/>
    </source>
</evidence>
<dbReference type="InterPro" id="IPR003593">
    <property type="entry name" value="AAA+_ATPase"/>
</dbReference>
<evidence type="ECO:0000256" key="2">
    <source>
        <dbReference type="ARBA" id="ARBA00022448"/>
    </source>
</evidence>
<dbReference type="SMART" id="SM00382">
    <property type="entry name" value="AAA"/>
    <property type="match status" value="1"/>
</dbReference>
<name>A0A1G2M9B6_9BACT</name>
<dbReference type="PROSITE" id="PS50893">
    <property type="entry name" value="ABC_TRANSPORTER_2"/>
    <property type="match status" value="1"/>
</dbReference>
<dbReference type="Pfam" id="PF00005">
    <property type="entry name" value="ABC_tran"/>
    <property type="match status" value="1"/>
</dbReference>
<protein>
    <submittedName>
        <fullName evidence="6">ABC transporter ATP-binding protein</fullName>
    </submittedName>
</protein>
<dbReference type="PANTHER" id="PTHR42711:SF5">
    <property type="entry name" value="ABC TRANSPORTER ATP-BINDING PROTEIN NATA"/>
    <property type="match status" value="1"/>
</dbReference>
<evidence type="ECO:0000259" key="5">
    <source>
        <dbReference type="PROSITE" id="PS50893"/>
    </source>
</evidence>
<organism evidence="6 7">
    <name type="scientific">Candidatus Taylorbacteria bacterium RIFCSPHIGHO2_01_FULL_51_15</name>
    <dbReference type="NCBI Taxonomy" id="1802304"/>
    <lineage>
        <taxon>Bacteria</taxon>
        <taxon>Candidatus Tayloriibacteriota</taxon>
    </lineage>
</organism>
<gene>
    <name evidence="6" type="ORF">A2849_01390</name>
</gene>
<evidence type="ECO:0000256" key="3">
    <source>
        <dbReference type="ARBA" id="ARBA00022741"/>
    </source>
</evidence>
<keyword evidence="2" id="KW-0813">Transport</keyword>
<sequence length="243" mass="27615">MAPIIEVTHLVKEFGSVRAVDDLSFRVEEGTITGLLGPNGAGKTTTIQMLLDLITPTSGTIRILGKEYRSAREYILANLNFSSPYVSLPGNLKVHENLLTFGRLYGVLNLREQIDRLADFFEIREFMKKLTYNLSTGQLTRLNLTKALLNNPKLLLLDEPTASLDPDIADRTRQLLKRIQKERGVTILYTSHNMEEVEEICDKVIFIQRGRLKDEGTPEELVKKYGREDLNDVFLHIARNQTV</sequence>
<evidence type="ECO:0000313" key="7">
    <source>
        <dbReference type="Proteomes" id="UP000178121"/>
    </source>
</evidence>
<keyword evidence="4 6" id="KW-0067">ATP-binding</keyword>
<comment type="caution">
    <text evidence="6">The sequence shown here is derived from an EMBL/GenBank/DDBJ whole genome shotgun (WGS) entry which is preliminary data.</text>
</comment>
<dbReference type="Gene3D" id="3.40.50.300">
    <property type="entry name" value="P-loop containing nucleotide triphosphate hydrolases"/>
    <property type="match status" value="1"/>
</dbReference>
<dbReference type="AlphaFoldDB" id="A0A1G2M9B6"/>
<evidence type="ECO:0000313" key="6">
    <source>
        <dbReference type="EMBL" id="OHA20413.1"/>
    </source>
</evidence>
<dbReference type="InterPro" id="IPR003439">
    <property type="entry name" value="ABC_transporter-like_ATP-bd"/>
</dbReference>
<dbReference type="EMBL" id="MHRI01000030">
    <property type="protein sequence ID" value="OHA20413.1"/>
    <property type="molecule type" value="Genomic_DNA"/>
</dbReference>
<comment type="similarity">
    <text evidence="1">Belongs to the ABC transporter superfamily.</text>
</comment>
<dbReference type="InterPro" id="IPR050763">
    <property type="entry name" value="ABC_transporter_ATP-binding"/>
</dbReference>
<dbReference type="InterPro" id="IPR027417">
    <property type="entry name" value="P-loop_NTPase"/>
</dbReference>
<dbReference type="SUPFAM" id="SSF52540">
    <property type="entry name" value="P-loop containing nucleoside triphosphate hydrolases"/>
    <property type="match status" value="1"/>
</dbReference>
<feature type="domain" description="ABC transporter" evidence="5">
    <location>
        <begin position="5"/>
        <end position="234"/>
    </location>
</feature>
<dbReference type="GO" id="GO:0005524">
    <property type="term" value="F:ATP binding"/>
    <property type="evidence" value="ECO:0007669"/>
    <property type="project" value="UniProtKB-KW"/>
</dbReference>
<dbReference type="PANTHER" id="PTHR42711">
    <property type="entry name" value="ABC TRANSPORTER ATP-BINDING PROTEIN"/>
    <property type="match status" value="1"/>
</dbReference>
<evidence type="ECO:0000256" key="1">
    <source>
        <dbReference type="ARBA" id="ARBA00005417"/>
    </source>
</evidence>